<sequence length="470" mass="53450">MILSCRSALYQNAPVGLQEQLLSLQAGLRRLVTGRRALHRVAGEISVSQWLPRSTWETWQLEQMRQLASHAARHVPYYRALFGRLNIDPSGWRSLEDLRQLPVLTKPEVIEAGTAMLAGNAPWPRFKGSTSGTTGRAMPGWRDRTSIAFEQAFVDRQATWAGYRPGDRRAWLRGDPIIPRRQTGGPLWRINRHDNMLMLSSYHLNRDNGMAYLDALAEFDPVMLQAYPSSVSFLARLLEDLDERYRGRALKGIVTSSETLSPEDRRIISERFGCPVFDWYGAFERVAAIGTCEHGNYHVMEDYGLVEFEDNGDGTANLIGTGFGNQCMPLLRYRADDMVVPADPDYQCPCGRSFRVVERVLGRVDDAIRTPDGTHVVMLDWIFSGLPGLIEAQVVQERLDYVRIRIVAGPDFTARTGQLLLTRAQERLGREVRIELERVPGIERTRNGKFRQIVSHLKMEAQRRESPWQV</sequence>
<protein>
    <submittedName>
        <fullName evidence="1">Phenylacetate--CoA ligase family protein</fullName>
    </submittedName>
</protein>
<dbReference type="Gene3D" id="3.40.50.12780">
    <property type="entry name" value="N-terminal domain of ligase-like"/>
    <property type="match status" value="1"/>
</dbReference>
<keyword evidence="1" id="KW-0436">Ligase</keyword>
<dbReference type="GO" id="GO:0016874">
    <property type="term" value="F:ligase activity"/>
    <property type="evidence" value="ECO:0007669"/>
    <property type="project" value="UniProtKB-KW"/>
</dbReference>
<accession>A0A848G8E9</accession>
<dbReference type="PANTHER" id="PTHR36932">
    <property type="entry name" value="CAPSULAR POLYSACCHARIDE BIOSYNTHESIS PROTEIN"/>
    <property type="match status" value="1"/>
</dbReference>
<dbReference type="Proteomes" id="UP000580043">
    <property type="component" value="Unassembled WGS sequence"/>
</dbReference>
<organism evidence="1 2">
    <name type="scientific">Zoogloea dura</name>
    <dbReference type="NCBI Taxonomy" id="2728840"/>
    <lineage>
        <taxon>Bacteria</taxon>
        <taxon>Pseudomonadati</taxon>
        <taxon>Pseudomonadota</taxon>
        <taxon>Betaproteobacteria</taxon>
        <taxon>Rhodocyclales</taxon>
        <taxon>Zoogloeaceae</taxon>
        <taxon>Zoogloea</taxon>
    </lineage>
</organism>
<dbReference type="EMBL" id="JABBGA010000016">
    <property type="protein sequence ID" value="NML27590.1"/>
    <property type="molecule type" value="Genomic_DNA"/>
</dbReference>
<keyword evidence="2" id="KW-1185">Reference proteome</keyword>
<dbReference type="AlphaFoldDB" id="A0A848G8E9"/>
<reference evidence="1 2" key="1">
    <citation type="submission" date="2020-04" db="EMBL/GenBank/DDBJ databases">
        <title>Zoogloea sp. G-4-1-14 isolated from soil.</title>
        <authorList>
            <person name="Dahal R.H."/>
        </authorList>
    </citation>
    <scope>NUCLEOTIDE SEQUENCE [LARGE SCALE GENOMIC DNA]</scope>
    <source>
        <strain evidence="1 2">G-4-1-14</strain>
    </source>
</reference>
<dbReference type="InterPro" id="IPR042099">
    <property type="entry name" value="ANL_N_sf"/>
</dbReference>
<proteinExistence type="predicted"/>
<evidence type="ECO:0000313" key="2">
    <source>
        <dbReference type="Proteomes" id="UP000580043"/>
    </source>
</evidence>
<gene>
    <name evidence="1" type="ORF">HHL15_17675</name>
</gene>
<comment type="caution">
    <text evidence="1">The sequence shown here is derived from an EMBL/GenBank/DDBJ whole genome shotgun (WGS) entry which is preliminary data.</text>
</comment>
<name>A0A848G8E9_9RHOO</name>
<evidence type="ECO:0000313" key="1">
    <source>
        <dbReference type="EMBL" id="NML27590.1"/>
    </source>
</evidence>
<dbReference type="PANTHER" id="PTHR36932:SF1">
    <property type="entry name" value="CAPSULAR POLYSACCHARIDE BIOSYNTHESIS PROTEIN"/>
    <property type="match status" value="1"/>
</dbReference>
<dbReference type="InterPro" id="IPR053158">
    <property type="entry name" value="CapK_Type1_Caps_Biosynth"/>
</dbReference>
<dbReference type="RefSeq" id="WP_169147125.1">
    <property type="nucleotide sequence ID" value="NZ_JABBGA010000016.1"/>
</dbReference>
<dbReference type="SUPFAM" id="SSF56801">
    <property type="entry name" value="Acetyl-CoA synthetase-like"/>
    <property type="match status" value="1"/>
</dbReference>